<protein>
    <submittedName>
        <fullName evidence="1">DUF4279 domain-containing protein</fullName>
    </submittedName>
</protein>
<keyword evidence="2" id="KW-1185">Reference proteome</keyword>
<evidence type="ECO:0000313" key="1">
    <source>
        <dbReference type="EMBL" id="MBY0204432.1"/>
    </source>
</evidence>
<reference evidence="1 2" key="1">
    <citation type="submission" date="2020-08" db="EMBL/GenBank/DDBJ databases">
        <title>Fungal Genomes of the International Space Station.</title>
        <authorList>
            <person name="Seuylemezian A."/>
            <person name="Singh N.K."/>
            <person name="Wood J."/>
            <person name="Venkateswaran K."/>
        </authorList>
    </citation>
    <scope>NUCLEOTIDE SEQUENCE [LARGE SCALE GENOMIC DNA]</scope>
    <source>
        <strain evidence="1 2">S/N-304-OC-R4</strain>
    </source>
</reference>
<dbReference type="RefSeq" id="WP_221789007.1">
    <property type="nucleotide sequence ID" value="NZ_JACLIC010000023.1"/>
</dbReference>
<dbReference type="Proteomes" id="UP000706031">
    <property type="component" value="Unassembled WGS sequence"/>
</dbReference>
<organism evidence="1 2">
    <name type="scientific">Paenibacillus cucumis</name>
    <name type="common">ex Kampfer et al. 2016</name>
    <dbReference type="NCBI Taxonomy" id="1776858"/>
    <lineage>
        <taxon>Bacteria</taxon>
        <taxon>Bacillati</taxon>
        <taxon>Bacillota</taxon>
        <taxon>Bacilli</taxon>
        <taxon>Bacillales</taxon>
        <taxon>Paenibacillaceae</taxon>
        <taxon>Paenibacillus</taxon>
    </lineage>
</organism>
<name>A0ABS7KKG5_9BACL</name>
<comment type="caution">
    <text evidence="1">The sequence shown here is derived from an EMBL/GenBank/DDBJ whole genome shotgun (WGS) entry which is preliminary data.</text>
</comment>
<dbReference type="InterPro" id="IPR025459">
    <property type="entry name" value="DUF4279"/>
</dbReference>
<dbReference type="EMBL" id="JACLIC010000023">
    <property type="protein sequence ID" value="MBY0204432.1"/>
    <property type="molecule type" value="Genomic_DNA"/>
</dbReference>
<proteinExistence type="predicted"/>
<gene>
    <name evidence="1" type="ORF">H7T88_14505</name>
</gene>
<sequence>MKGKFTFVIRDEVLDFADISERLRMKPALITRRGHPISKRTKLQAPYDIWSFDVLITKGTEPEEALNNLLNKLTPNCKQMNSFIKQYKEVKISGYLRSDYGQMGLEISHATMKKMVGLGLGLEIHILSYGGVITGDE</sequence>
<dbReference type="Pfam" id="PF14106">
    <property type="entry name" value="DUF4279"/>
    <property type="match status" value="1"/>
</dbReference>
<evidence type="ECO:0000313" key="2">
    <source>
        <dbReference type="Proteomes" id="UP000706031"/>
    </source>
</evidence>
<accession>A0ABS7KKG5</accession>